<protein>
    <submittedName>
        <fullName evidence="1">Uncharacterized protein</fullName>
    </submittedName>
</protein>
<dbReference type="EMBL" id="VMNI01000017">
    <property type="protein sequence ID" value="TVO73673.1"/>
    <property type="molecule type" value="Genomic_DNA"/>
</dbReference>
<dbReference type="InterPro" id="IPR054249">
    <property type="entry name" value="DUF6976"/>
</dbReference>
<comment type="caution">
    <text evidence="1">The sequence shown here is derived from an EMBL/GenBank/DDBJ whole genome shotgun (WGS) entry which is preliminary data.</text>
</comment>
<dbReference type="Pfam" id="PF22396">
    <property type="entry name" value="DUF6976"/>
    <property type="match status" value="1"/>
</dbReference>
<name>A0A557S8D1_9RHOO</name>
<accession>A0A557S8D1</accession>
<reference evidence="1 2" key="1">
    <citation type="submission" date="2019-07" db="EMBL/GenBank/DDBJ databases">
        <title>The pathways for chlorine oxyanion respiration interact through the shared metabolite chlorate.</title>
        <authorList>
            <person name="Barnum T.P."/>
            <person name="Cheng Y."/>
            <person name="Hill K.A."/>
            <person name="Lucas L.N."/>
            <person name="Carlson H.K."/>
            <person name="Coates J.D."/>
        </authorList>
    </citation>
    <scope>NUCLEOTIDE SEQUENCE [LARGE SCALE GENOMIC DNA]</scope>
    <source>
        <strain evidence="1 2">SFB-1</strain>
    </source>
</reference>
<dbReference type="AlphaFoldDB" id="A0A557S8D1"/>
<proteinExistence type="predicted"/>
<sequence length="328" mass="34753">MMPKEGLMPVAAVAELIRAGHYLSLAGDEAALRQLPLGNWIGGTIPYFMAATGGTVSRDQVFVQAVTGFASPPRLRLYDPGTLPQLCRNAPDHGFSLLIVPAFSACHGDFARNAPNYEDMYLKPLAGWVAGTHLDDAGHATPRVVLGPSGEFSAEHAVVMDVELPPERFAQIDIINPFKPGDGDAISFAETGFSVDTCFVNGEPMPLADYLSNLGVDTRLPLVADYCGASVNVSIKQIDMGARRVELYAPVFPGLNYRLATPSGEVAPPSVGGDASAGVPPTFACNCILNFLYEGLEGQRAGALTGPATFGEIGYQLLNQTQVVLTVR</sequence>
<evidence type="ECO:0000313" key="1">
    <source>
        <dbReference type="EMBL" id="TVO73673.1"/>
    </source>
</evidence>
<gene>
    <name evidence="1" type="ORF">FHP89_16755</name>
</gene>
<organism evidence="1 2">
    <name type="scientific">Denitromonas halophila</name>
    <dbReference type="NCBI Taxonomy" id="1629404"/>
    <lineage>
        <taxon>Bacteria</taxon>
        <taxon>Pseudomonadati</taxon>
        <taxon>Pseudomonadota</taxon>
        <taxon>Betaproteobacteria</taxon>
        <taxon>Rhodocyclales</taxon>
        <taxon>Zoogloeaceae</taxon>
        <taxon>Denitromonas</taxon>
    </lineage>
</organism>
<evidence type="ECO:0000313" key="2">
    <source>
        <dbReference type="Proteomes" id="UP000318349"/>
    </source>
</evidence>
<dbReference type="Proteomes" id="UP000318349">
    <property type="component" value="Unassembled WGS sequence"/>
</dbReference>